<evidence type="ECO:0000313" key="3">
    <source>
        <dbReference type="EMBL" id="AQP47997.1"/>
    </source>
</evidence>
<dbReference type="Proteomes" id="UP000188145">
    <property type="component" value="Chromosome"/>
</dbReference>
<dbReference type="OrthoDB" id="9808275at2"/>
<sequence length="584" mass="64470">MYGFGNYDLRPTVAIPGAPGGWSGAGVFDEIAARTAAERSVTVVDCYPGVDVEALVAVLAARFPDRRVLNVEEAARSMAEIDARIEPHLTDDRVFGVLAHIGLGEFYDEAALAAISGEVEGRDGPVVLVGWGASLAAPEPDLLVLADLPRWEAQLRFRAGVPNWRCDNNDGDVLRKYKRAFFVEWRTADIHKRAIWDDVDLLLDTVESVEEPRAITGEALRAGLAAAVGQPFRVVPYFDPGTWGGQWMREVCGLDDEAPNYAWCFDCVPEENSLLLDAGGVTVEIPAMDLVMTHPRELLGEKTFSRFGPEFPIRFDLLDTMGGGNLSLQVHPLTGYIQEHFGMHYTQDESYYILDADPDAVVYLGTRTGVDRTAMFDDLRRAEQGGFSFPAEDYVNTFPARKHDHFPIPAGTVHCSGANSLVLEISATPYIFTFKMWDWDRLGLDGLPRPISLDHAEANVQWSRDTEWVTANLVDQVEPLAEGDGWREERTGLHELEFIEVRRTWVSGTRTMDTQGTVRVCHLVEGAEAVIESPSGAFEPFVVHYAETFIIPADVGAYTVRPHGQAEGSEVAIVTASVRGSERD</sequence>
<evidence type="ECO:0000256" key="1">
    <source>
        <dbReference type="ARBA" id="ARBA00022723"/>
    </source>
</evidence>
<dbReference type="SUPFAM" id="SSF51182">
    <property type="entry name" value="RmlC-like cupins"/>
    <property type="match status" value="1"/>
</dbReference>
<proteinExistence type="predicted"/>
<dbReference type="PIRSF" id="PIRSF026713">
    <property type="entry name" value="PMI_Firm_long_prd"/>
    <property type="match status" value="1"/>
</dbReference>
<dbReference type="InterPro" id="IPR016847">
    <property type="entry name" value="Man6P_Isoase_Firm_lng_prd"/>
</dbReference>
<accession>A0A1Q2CPE3</accession>
<dbReference type="PANTHER" id="PTHR42742">
    <property type="entry name" value="TRANSCRIPTIONAL REPRESSOR MPRA"/>
    <property type="match status" value="1"/>
</dbReference>
<evidence type="ECO:0000313" key="4">
    <source>
        <dbReference type="Proteomes" id="UP000188145"/>
    </source>
</evidence>
<evidence type="ECO:0000256" key="2">
    <source>
        <dbReference type="ARBA" id="ARBA00022833"/>
    </source>
</evidence>
<dbReference type="STRING" id="1332264.BW730_11365"/>
<reference evidence="4" key="1">
    <citation type="submission" date="2017-02" db="EMBL/GenBank/DDBJ databases">
        <title>Tessaracoccus aquaemaris sp. nov., isolated from the intestine of a Korean rockfish, Sebastes schlegelii, in a marine aquaculture pond.</title>
        <authorList>
            <person name="Tak E.J."/>
            <person name="Bae J.-W."/>
        </authorList>
    </citation>
    <scope>NUCLEOTIDE SEQUENCE [LARGE SCALE GENOMIC DNA]</scope>
    <source>
        <strain evidence="4">NSG39</strain>
    </source>
</reference>
<dbReference type="GO" id="GO:0016853">
    <property type="term" value="F:isomerase activity"/>
    <property type="evidence" value="ECO:0007669"/>
    <property type="project" value="UniProtKB-KW"/>
</dbReference>
<dbReference type="InterPro" id="IPR014710">
    <property type="entry name" value="RmlC-like_jellyroll"/>
</dbReference>
<protein>
    <submittedName>
        <fullName evidence="3">Mannose-6-phosphate isomerase</fullName>
    </submittedName>
</protein>
<dbReference type="AlphaFoldDB" id="A0A1Q2CPE3"/>
<keyword evidence="1" id="KW-0479">Metal-binding</keyword>
<dbReference type="KEGG" id="tes:BW730_11365"/>
<dbReference type="CDD" id="cd07010">
    <property type="entry name" value="cupin_PMI_type_I_N_bac"/>
    <property type="match status" value="1"/>
</dbReference>
<keyword evidence="4" id="KW-1185">Reference proteome</keyword>
<organism evidence="3 4">
    <name type="scientific">Tessaracoccus aquimaris</name>
    <dbReference type="NCBI Taxonomy" id="1332264"/>
    <lineage>
        <taxon>Bacteria</taxon>
        <taxon>Bacillati</taxon>
        <taxon>Actinomycetota</taxon>
        <taxon>Actinomycetes</taxon>
        <taxon>Propionibacteriales</taxon>
        <taxon>Propionibacteriaceae</taxon>
        <taxon>Tessaracoccus</taxon>
    </lineage>
</organism>
<dbReference type="PANTHER" id="PTHR42742:SF3">
    <property type="entry name" value="FRUCTOKINASE"/>
    <property type="match status" value="1"/>
</dbReference>
<dbReference type="EMBL" id="CP019606">
    <property type="protein sequence ID" value="AQP47997.1"/>
    <property type="molecule type" value="Genomic_DNA"/>
</dbReference>
<dbReference type="Gene3D" id="2.60.120.10">
    <property type="entry name" value="Jelly Rolls"/>
    <property type="match status" value="1"/>
</dbReference>
<dbReference type="GO" id="GO:0046872">
    <property type="term" value="F:metal ion binding"/>
    <property type="evidence" value="ECO:0007669"/>
    <property type="project" value="UniProtKB-KW"/>
</dbReference>
<keyword evidence="2" id="KW-0862">Zinc</keyword>
<keyword evidence="3" id="KW-0413">Isomerase</keyword>
<name>A0A1Q2CPE3_9ACTN</name>
<dbReference type="InterPro" id="IPR011051">
    <property type="entry name" value="RmlC_Cupin_sf"/>
</dbReference>
<dbReference type="InterPro" id="IPR051804">
    <property type="entry name" value="Carb_Metab_Reg_Kinase/Isom"/>
</dbReference>
<gene>
    <name evidence="3" type="ORF">BW730_11365</name>
</gene>
<dbReference type="RefSeq" id="WP_077686329.1">
    <property type="nucleotide sequence ID" value="NZ_CP019606.1"/>
</dbReference>